<comment type="caution">
    <text evidence="3">The sequence shown here is derived from an EMBL/GenBank/DDBJ whole genome shotgun (WGS) entry which is preliminary data.</text>
</comment>
<sequence length="387" mass="43316">MPPHQYRHQFNDTYPAAPVKDYQDCSALDSDLLVGVVIPPFFAMGFLVSLVITLWNRWTYITRTKKLEEENRRLRVKNQLNEYWHGPVSDDLVDAELKNPGSHTGGAKRPESGSDHVRDVDRDAGTQSRLATYDDAGFYVSGGRDGADQEESEESEESRERSRDLSTIAEETEVSADAVLRSIPDEPDHRFAVGSDSDEDEWERAEPNYMSGGGESSIPLEPLGRGGSSRQDDSFRPGESSRQVASSNKYEFNSQVGSSPTSVDSSPGRDRFSPSPVESPTQGQFPRQDASSRQEGKPLPPQGEYSAPGEGREESSSEPKPRERWKPIAKQTRPYKSRFVEHLDDVAIPVDTILLDDTLFPDPLISDDKQDAPHDAREQNEHRPRRN</sequence>
<evidence type="ECO:0000313" key="3">
    <source>
        <dbReference type="EMBL" id="KAF0328853.1"/>
    </source>
</evidence>
<evidence type="ECO:0000313" key="4">
    <source>
        <dbReference type="Proteomes" id="UP000434172"/>
    </source>
</evidence>
<dbReference type="OrthoDB" id="4832026at2759"/>
<keyword evidence="4" id="KW-1185">Reference proteome</keyword>
<evidence type="ECO:0000256" key="2">
    <source>
        <dbReference type="SAM" id="Phobius"/>
    </source>
</evidence>
<dbReference type="AlphaFoldDB" id="A0A8H3ZR94"/>
<feature type="compositionally biased region" description="Polar residues" evidence="1">
    <location>
        <begin position="276"/>
        <end position="289"/>
    </location>
</feature>
<dbReference type="EMBL" id="WOWK01000015">
    <property type="protein sequence ID" value="KAF0328853.1"/>
    <property type="molecule type" value="Genomic_DNA"/>
</dbReference>
<keyword evidence="2" id="KW-1133">Transmembrane helix</keyword>
<organism evidence="3 4">
    <name type="scientific">Colletotrichum asianum</name>
    <dbReference type="NCBI Taxonomy" id="702518"/>
    <lineage>
        <taxon>Eukaryota</taxon>
        <taxon>Fungi</taxon>
        <taxon>Dikarya</taxon>
        <taxon>Ascomycota</taxon>
        <taxon>Pezizomycotina</taxon>
        <taxon>Sordariomycetes</taxon>
        <taxon>Hypocreomycetidae</taxon>
        <taxon>Glomerellales</taxon>
        <taxon>Glomerellaceae</taxon>
        <taxon>Colletotrichum</taxon>
        <taxon>Colletotrichum gloeosporioides species complex</taxon>
    </lineage>
</organism>
<name>A0A8H3ZR94_9PEZI</name>
<feature type="region of interest" description="Disordered" evidence="1">
    <location>
        <begin position="92"/>
        <end position="338"/>
    </location>
</feature>
<dbReference type="Proteomes" id="UP000434172">
    <property type="component" value="Unassembled WGS sequence"/>
</dbReference>
<feature type="transmembrane region" description="Helical" evidence="2">
    <location>
        <begin position="32"/>
        <end position="55"/>
    </location>
</feature>
<gene>
    <name evidence="3" type="ORF">GQ607_003878</name>
</gene>
<protein>
    <submittedName>
        <fullName evidence="3">Uncharacterized protein</fullName>
    </submittedName>
</protein>
<feature type="compositionally biased region" description="Basic and acidic residues" evidence="1">
    <location>
        <begin position="310"/>
        <end position="326"/>
    </location>
</feature>
<feature type="compositionally biased region" description="Acidic residues" evidence="1">
    <location>
        <begin position="148"/>
        <end position="157"/>
    </location>
</feature>
<evidence type="ECO:0000256" key="1">
    <source>
        <dbReference type="SAM" id="MobiDB-lite"/>
    </source>
</evidence>
<feature type="compositionally biased region" description="Basic and acidic residues" evidence="1">
    <location>
        <begin position="366"/>
        <end position="387"/>
    </location>
</feature>
<reference evidence="3 4" key="1">
    <citation type="submission" date="2019-12" db="EMBL/GenBank/DDBJ databases">
        <title>A genome sequence resource for the geographically widespread anthracnose pathogen Colletotrichum asianum.</title>
        <authorList>
            <person name="Meng Y."/>
        </authorList>
    </citation>
    <scope>NUCLEOTIDE SEQUENCE [LARGE SCALE GENOMIC DNA]</scope>
    <source>
        <strain evidence="3 4">ICMP 18580</strain>
    </source>
</reference>
<proteinExistence type="predicted"/>
<keyword evidence="2" id="KW-0812">Transmembrane</keyword>
<feature type="compositionally biased region" description="Basic and acidic residues" evidence="1">
    <location>
        <begin position="108"/>
        <end position="124"/>
    </location>
</feature>
<accession>A0A8H3ZR94</accession>
<keyword evidence="2" id="KW-0472">Membrane</keyword>
<feature type="region of interest" description="Disordered" evidence="1">
    <location>
        <begin position="359"/>
        <end position="387"/>
    </location>
</feature>
<feature type="compositionally biased region" description="Polar residues" evidence="1">
    <location>
        <begin position="240"/>
        <end position="265"/>
    </location>
</feature>